<proteinExistence type="predicted"/>
<evidence type="ECO:0008006" key="6">
    <source>
        <dbReference type="Google" id="ProtNLM"/>
    </source>
</evidence>
<dbReference type="Proteomes" id="UP001460888">
    <property type="component" value="Unassembled WGS sequence"/>
</dbReference>
<dbReference type="SUPFAM" id="SSF81296">
    <property type="entry name" value="E set domains"/>
    <property type="match status" value="1"/>
</dbReference>
<dbReference type="InterPro" id="IPR014880">
    <property type="entry name" value="SoxZ_dom"/>
</dbReference>
<sequence length="271" mass="29953">MFVALATVAMPAMADVQRRDQEETVWKSIRKAHFGDRAIADGTDVVSLDAPYRAEDPSVVPITITDERAGNSGPAISRLWLVIDNNPVPMSARFDLGPAAASATIATRVRVNSYTYMRVIAETRDDKLYMVKRYVKASGGCSAPIGRDLDKARENLGQMRLRTVRAGESNDKRTQLMIRHPNITGLQMDQLTRLVEPAHFVDAITVRKGDALVFDSTMTFSLSANPSLQFSVKDDTPGDLSAHVQDNEENEFEQTWPAPEAESPQQQETTS</sequence>
<feature type="domain" description="Ig-like SoxY" evidence="3">
    <location>
        <begin position="31"/>
        <end position="141"/>
    </location>
</feature>
<dbReference type="InterPro" id="IPR013783">
    <property type="entry name" value="Ig-like_fold"/>
</dbReference>
<organism evidence="4 5">
    <name type="scientific">Salinisphaera dokdonensis CL-ES53</name>
    <dbReference type="NCBI Taxonomy" id="1304272"/>
    <lineage>
        <taxon>Bacteria</taxon>
        <taxon>Pseudomonadati</taxon>
        <taxon>Pseudomonadota</taxon>
        <taxon>Gammaproteobacteria</taxon>
        <taxon>Salinisphaerales</taxon>
        <taxon>Salinisphaeraceae</taxon>
        <taxon>Salinisphaera</taxon>
    </lineage>
</organism>
<keyword evidence="5" id="KW-1185">Reference proteome</keyword>
<dbReference type="Pfam" id="PF08770">
    <property type="entry name" value="SoxZ"/>
    <property type="match status" value="1"/>
</dbReference>
<dbReference type="Gene3D" id="2.60.40.2470">
    <property type="entry name" value="SoxY domain"/>
    <property type="match status" value="1"/>
</dbReference>
<feature type="domain" description="Sulphur oxidation protein SoxZ" evidence="2">
    <location>
        <begin position="172"/>
        <end position="256"/>
    </location>
</feature>
<dbReference type="InterPro" id="IPR032711">
    <property type="entry name" value="SoxY"/>
</dbReference>
<evidence type="ECO:0000256" key="1">
    <source>
        <dbReference type="SAM" id="MobiDB-lite"/>
    </source>
</evidence>
<dbReference type="Pfam" id="PF13501">
    <property type="entry name" value="SoxY"/>
    <property type="match status" value="1"/>
</dbReference>
<evidence type="ECO:0000259" key="2">
    <source>
        <dbReference type="Pfam" id="PF08770"/>
    </source>
</evidence>
<dbReference type="InterPro" id="IPR014756">
    <property type="entry name" value="Ig_E-set"/>
</dbReference>
<dbReference type="Gene3D" id="2.60.40.10">
    <property type="entry name" value="Immunoglobulins"/>
    <property type="match status" value="1"/>
</dbReference>
<evidence type="ECO:0000313" key="4">
    <source>
        <dbReference type="EMBL" id="MES1930193.1"/>
    </source>
</evidence>
<dbReference type="EMBL" id="APND01000004">
    <property type="protein sequence ID" value="MES1930193.1"/>
    <property type="molecule type" value="Genomic_DNA"/>
</dbReference>
<comment type="caution">
    <text evidence="4">The sequence shown here is derived from an EMBL/GenBank/DDBJ whole genome shotgun (WGS) entry which is preliminary data.</text>
</comment>
<dbReference type="NCBIfam" id="TIGR04557">
    <property type="entry name" value="fuse_rel_SoxYZ"/>
    <property type="match status" value="1"/>
</dbReference>
<feature type="region of interest" description="Disordered" evidence="1">
    <location>
        <begin position="234"/>
        <end position="271"/>
    </location>
</feature>
<name>A0ABV2B2T6_9GAMM</name>
<accession>A0ABV2B2T6</accession>
<gene>
    <name evidence="4" type="ORF">SADO_13098</name>
</gene>
<dbReference type="InterPro" id="IPR038162">
    <property type="entry name" value="SoxY_sf"/>
</dbReference>
<dbReference type="InterPro" id="IPR030831">
    <property type="entry name" value="Fuse-rel_SoxYZ"/>
</dbReference>
<evidence type="ECO:0000259" key="3">
    <source>
        <dbReference type="Pfam" id="PF13501"/>
    </source>
</evidence>
<protein>
    <recommendedName>
        <fullName evidence="6">Quinoprotein dehydrogenase-associated SoxYZ-like carrier</fullName>
    </recommendedName>
</protein>
<evidence type="ECO:0000313" key="5">
    <source>
        <dbReference type="Proteomes" id="UP001460888"/>
    </source>
</evidence>
<reference evidence="4 5" key="1">
    <citation type="submission" date="2013-03" db="EMBL/GenBank/DDBJ databases">
        <title>Salinisphaera dokdonensis CL-ES53 Genome Sequencing.</title>
        <authorList>
            <person name="Li C."/>
            <person name="Lai Q."/>
            <person name="Shao Z."/>
        </authorList>
    </citation>
    <scope>NUCLEOTIDE SEQUENCE [LARGE SCALE GENOMIC DNA]</scope>
    <source>
        <strain evidence="4 5">CL-ES53</strain>
    </source>
</reference>